<reference evidence="1 2" key="1">
    <citation type="submission" date="2018-08" db="EMBL/GenBank/DDBJ databases">
        <title>Draft genome sequences of two Aspergillus turcosus clinical strains isolated from bronchoalveolar lavage fluid: one azole-susceptible and the other azole-resistant.</title>
        <authorList>
            <person name="Parent-Michaud M."/>
            <person name="Dufresne P.J."/>
            <person name="Fournier E."/>
            <person name="Martineau C."/>
            <person name="Moreira S."/>
            <person name="Perkins V."/>
            <person name="De Repentigny L."/>
            <person name="Dufresne S.F."/>
        </authorList>
    </citation>
    <scope>NUCLEOTIDE SEQUENCE [LARGE SCALE GENOMIC DNA]</scope>
    <source>
        <strain evidence="1">HMR AF 1038</strain>
    </source>
</reference>
<dbReference type="Proteomes" id="UP000215289">
    <property type="component" value="Unassembled WGS sequence"/>
</dbReference>
<keyword evidence="2" id="KW-1185">Reference proteome</keyword>
<sequence length="590" mass="67898">MDDTYFPDELWLDKEIQFTSPSPSAWKLTVKRTENIGLLSKKECEDYQATSSSIAVFECHRSSDPTQKADVAIYMQIPNKGTQALPPDMRRRQASDEVPKSLQEELEAYERMAEHQIDFTPQLLGFKHEKQDVDGLVPDGFISYMAYTKVPGVALGEGVYRFGDGSDIPDVDLSPDARRRIARYDIPKGLFWTMRRSERDLIRAKFNVIYRKLLAARVRIWLFPFLNNLFWDQNAQKLYINGVFAPTDGRVTWRPLDVGVWGLAVHPDEPKLGLQDDNDTDFVAAGWILKRTVARILDRLSKRKEEIMTISQCQQIGIKIVPIELEDNSTSAERPRYFQAIPRNWFVQHPIRPDYSQFVKQRTPHLLLLDEYDAEVASKTGPDATIDERLAAEPQARVQQIEMILNHHIWHALRVDMPKGQSVLIRAREWSYVNMDDSPTLSEIYLGYKPLGRRSEHPLSALFEVDEQRLPHVTMVVEHYSEEEAGEGIRTHELAYILLAMQVRYSQPEFSEYKTIPVLLLSFMTPRHGRIMEAYLEDRKLTLGVSRLYSFKTNIEAPFELFESWLLGDPVGLTSASETSDKASHEAHIA</sequence>
<gene>
    <name evidence="1" type="ORF">CFD26_100623</name>
</gene>
<dbReference type="OrthoDB" id="4436899at2759"/>
<dbReference type="EMBL" id="NIDN02000245">
    <property type="protein sequence ID" value="RLL93959.1"/>
    <property type="molecule type" value="Genomic_DNA"/>
</dbReference>
<name>A0A3R7LUG8_9EURO</name>
<evidence type="ECO:0000313" key="1">
    <source>
        <dbReference type="EMBL" id="RLL93959.1"/>
    </source>
</evidence>
<accession>A0A3R7LUG8</accession>
<evidence type="ECO:0000313" key="2">
    <source>
        <dbReference type="Proteomes" id="UP000215289"/>
    </source>
</evidence>
<protein>
    <submittedName>
        <fullName evidence="1">Uncharacterized protein</fullName>
    </submittedName>
</protein>
<dbReference type="AlphaFoldDB" id="A0A3R7LUG8"/>
<comment type="caution">
    <text evidence="1">The sequence shown here is derived from an EMBL/GenBank/DDBJ whole genome shotgun (WGS) entry which is preliminary data.</text>
</comment>
<proteinExistence type="predicted"/>
<organism evidence="1 2">
    <name type="scientific">Aspergillus turcosus</name>
    <dbReference type="NCBI Taxonomy" id="1245748"/>
    <lineage>
        <taxon>Eukaryota</taxon>
        <taxon>Fungi</taxon>
        <taxon>Dikarya</taxon>
        <taxon>Ascomycota</taxon>
        <taxon>Pezizomycotina</taxon>
        <taxon>Eurotiomycetes</taxon>
        <taxon>Eurotiomycetidae</taxon>
        <taxon>Eurotiales</taxon>
        <taxon>Aspergillaceae</taxon>
        <taxon>Aspergillus</taxon>
        <taxon>Aspergillus subgen. Fumigati</taxon>
    </lineage>
</organism>
<dbReference type="STRING" id="1245748.A0A3R7LUG8"/>